<reference evidence="8 9" key="1">
    <citation type="submission" date="2024-02" db="EMBL/GenBank/DDBJ databases">
        <title>High-quality chromosome-scale genome assembly of Pensacola bahiagrass (Paspalum notatum Flugge var. saurae).</title>
        <authorList>
            <person name="Vega J.M."/>
            <person name="Podio M."/>
            <person name="Orjuela J."/>
            <person name="Siena L.A."/>
            <person name="Pessino S.C."/>
            <person name="Combes M.C."/>
            <person name="Mariac C."/>
            <person name="Albertini E."/>
            <person name="Pupilli F."/>
            <person name="Ortiz J.P.A."/>
            <person name="Leblanc O."/>
        </authorList>
    </citation>
    <scope>NUCLEOTIDE SEQUENCE [LARGE SCALE GENOMIC DNA]</scope>
    <source>
        <strain evidence="8">R1</strain>
        <tissue evidence="8">Leaf</tissue>
    </source>
</reference>
<protein>
    <recommendedName>
        <fullName evidence="6">Protein FAR1-RELATED SEQUENCE</fullName>
    </recommendedName>
</protein>
<comment type="subcellular location">
    <subcellularLocation>
        <location evidence="6">Nucleus</location>
    </subcellularLocation>
</comment>
<dbReference type="InterPro" id="IPR018289">
    <property type="entry name" value="MULE_transposase_dom"/>
</dbReference>
<dbReference type="Pfam" id="PF04434">
    <property type="entry name" value="SWIM"/>
    <property type="match status" value="1"/>
</dbReference>
<dbReference type="GO" id="GO:0005634">
    <property type="term" value="C:nucleus"/>
    <property type="evidence" value="ECO:0007669"/>
    <property type="project" value="UniProtKB-SubCell"/>
</dbReference>
<evidence type="ECO:0000259" key="7">
    <source>
        <dbReference type="PROSITE" id="PS50966"/>
    </source>
</evidence>
<name>A0AAQ3UNW1_PASNO</name>
<dbReference type="EMBL" id="CP144753">
    <property type="protein sequence ID" value="WVZ94939.1"/>
    <property type="molecule type" value="Genomic_DNA"/>
</dbReference>
<evidence type="ECO:0000256" key="1">
    <source>
        <dbReference type="ARBA" id="ARBA00005889"/>
    </source>
</evidence>
<keyword evidence="3 5" id="KW-0863">Zinc-finger</keyword>
<dbReference type="InterPro" id="IPR004330">
    <property type="entry name" value="FAR1_DNA_bnd_dom"/>
</dbReference>
<dbReference type="Pfam" id="PF03101">
    <property type="entry name" value="FAR1"/>
    <property type="match status" value="2"/>
</dbReference>
<evidence type="ECO:0000313" key="9">
    <source>
        <dbReference type="Proteomes" id="UP001341281"/>
    </source>
</evidence>
<accession>A0AAQ3UNW1</accession>
<dbReference type="GO" id="GO:0006355">
    <property type="term" value="P:regulation of DNA-templated transcription"/>
    <property type="evidence" value="ECO:0007669"/>
    <property type="project" value="UniProtKB-UniRule"/>
</dbReference>
<comment type="similarity">
    <text evidence="1 6">Belongs to the FHY3/FAR1 family.</text>
</comment>
<dbReference type="InterPro" id="IPR007527">
    <property type="entry name" value="Znf_SWIM"/>
</dbReference>
<dbReference type="PANTHER" id="PTHR31669">
    <property type="entry name" value="PROTEIN FAR1-RELATED SEQUENCE 10-RELATED"/>
    <property type="match status" value="1"/>
</dbReference>
<dbReference type="SMART" id="SM00575">
    <property type="entry name" value="ZnF_PMZ"/>
    <property type="match status" value="1"/>
</dbReference>
<keyword evidence="2 6" id="KW-0479">Metal-binding</keyword>
<evidence type="ECO:0000256" key="3">
    <source>
        <dbReference type="ARBA" id="ARBA00022771"/>
    </source>
</evidence>
<evidence type="ECO:0000256" key="5">
    <source>
        <dbReference type="PROSITE-ProRule" id="PRU00325"/>
    </source>
</evidence>
<evidence type="ECO:0000256" key="6">
    <source>
        <dbReference type="RuleBase" id="RU367018"/>
    </source>
</evidence>
<sequence>MCTPTPFTGPAPVEDDSINFWASLGVSPFVDQIVDHQAQPLLAAAAAAQPQSVCRDLFPVESDACLEPRLGMEFESGEAAKTFYIAYAGRVGFSVRIARSRKSKCSESIIMLRFVCSREGFSKEKRAAAAAGKKTRKRPASIREGCNAMLEVLRRGDSKWIVTKLVKEHNHEVGLPSRVQYIAIESDAVVDPYIGMEFESLESAKTFYYSYASRVGFEARVRQSRKSQDESLKMLKLVCSRHRYHSGRENNGDDAKRVRALDPSRDGCDALFEIIRKGKGTWTVSKLILEHTHELNPAPASRVHCVRSQGEVLVIANNFADTRNLLLNGQDSQRPREMRYNDLGPEDAQSLFEYLKERQDEDPSFFYAVQHEKNGQSVNVFWADAKARMAYYHFGDAVRFDTTFRKNKENIPIVIFSGVNHHVQPIVFGCALLLDESEASFTWLFEKWLEAMHIGPPVSLLTELNRGMAAAVAKVLPNTHHIFCEKHILDTVKEELHGVFPDLEPFITDMRKCIDGSTIEESFESGWNSIIIKHGLSNNDLLQSVYDIREQWAPAYTKKVFCPRNLMPTTCGNIEKVVEKYFSSRTELRVAVWQLGQAISSSFEAEVQADYFTTFQMPPLSTASPVEKQGSSIFTSTVFSLFQSQFVSSFGYRAERLENETVHKYRVTRYEGDEEIHTVSFNPDQNVVNCSCCLFESCGILCRHVLRIFVIEGVRALPKAYILNRWTKHAKNIVTFDNYIDLRGDHEDPSTAMFNDLCCDAVKCAKEGSTSSEIYAAAKDALHKAFDEVVLLSNNFRVQQNLQSHTVSLKRPIKKFAKAKDSSSKSLNSITQSNNYQLDCSLPHDLAISRSGGFQFCAARTVNVGLTLQVAEYVALTAVYTPE</sequence>
<evidence type="ECO:0000256" key="2">
    <source>
        <dbReference type="ARBA" id="ARBA00022723"/>
    </source>
</evidence>
<organism evidence="8 9">
    <name type="scientific">Paspalum notatum var. saurae</name>
    <dbReference type="NCBI Taxonomy" id="547442"/>
    <lineage>
        <taxon>Eukaryota</taxon>
        <taxon>Viridiplantae</taxon>
        <taxon>Streptophyta</taxon>
        <taxon>Embryophyta</taxon>
        <taxon>Tracheophyta</taxon>
        <taxon>Spermatophyta</taxon>
        <taxon>Magnoliopsida</taxon>
        <taxon>Liliopsida</taxon>
        <taxon>Poales</taxon>
        <taxon>Poaceae</taxon>
        <taxon>PACMAD clade</taxon>
        <taxon>Panicoideae</taxon>
        <taxon>Andropogonodae</taxon>
        <taxon>Paspaleae</taxon>
        <taxon>Paspalinae</taxon>
        <taxon>Paspalum</taxon>
    </lineage>
</organism>
<evidence type="ECO:0000313" key="8">
    <source>
        <dbReference type="EMBL" id="WVZ94939.1"/>
    </source>
</evidence>
<dbReference type="AlphaFoldDB" id="A0AAQ3UNW1"/>
<keyword evidence="6" id="KW-0539">Nucleus</keyword>
<dbReference type="GO" id="GO:0008270">
    <property type="term" value="F:zinc ion binding"/>
    <property type="evidence" value="ECO:0007669"/>
    <property type="project" value="UniProtKB-UniRule"/>
</dbReference>
<dbReference type="InterPro" id="IPR006564">
    <property type="entry name" value="Znf_PMZ"/>
</dbReference>
<dbReference type="Proteomes" id="UP001341281">
    <property type="component" value="Chromosome 09"/>
</dbReference>
<comment type="function">
    <text evidence="6">Putative transcription activator involved in regulating light control of development.</text>
</comment>
<feature type="domain" description="SWIM-type" evidence="7">
    <location>
        <begin position="677"/>
        <end position="713"/>
    </location>
</feature>
<keyword evidence="9" id="KW-1185">Reference proteome</keyword>
<dbReference type="PROSITE" id="PS50966">
    <property type="entry name" value="ZF_SWIM"/>
    <property type="match status" value="1"/>
</dbReference>
<dbReference type="PANTHER" id="PTHR31669:SF290">
    <property type="entry name" value="PROTEIN FAR1-RELATED SEQUENCE"/>
    <property type="match status" value="1"/>
</dbReference>
<proteinExistence type="inferred from homology"/>
<keyword evidence="4 6" id="KW-0862">Zinc</keyword>
<evidence type="ECO:0000256" key="4">
    <source>
        <dbReference type="ARBA" id="ARBA00022833"/>
    </source>
</evidence>
<dbReference type="Pfam" id="PF10551">
    <property type="entry name" value="MULE"/>
    <property type="match status" value="1"/>
</dbReference>
<dbReference type="InterPro" id="IPR031052">
    <property type="entry name" value="FHY3/FAR1"/>
</dbReference>
<gene>
    <name evidence="8" type="ORF">U9M48_040765</name>
</gene>